<evidence type="ECO:0000256" key="2">
    <source>
        <dbReference type="ARBA" id="ARBA00023150"/>
    </source>
</evidence>
<feature type="compositionally biased region" description="Polar residues" evidence="4">
    <location>
        <begin position="1"/>
        <end position="15"/>
    </location>
</feature>
<dbReference type="Gene3D" id="3.10.20.10">
    <property type="match status" value="1"/>
</dbReference>
<dbReference type="PANTHER" id="PTHR30592">
    <property type="entry name" value="FORMATE DEHYDROGENASE"/>
    <property type="match status" value="1"/>
</dbReference>
<dbReference type="HAMAP" id="MF_00187">
    <property type="entry name" value="FdhD"/>
    <property type="match status" value="1"/>
</dbReference>
<evidence type="ECO:0000256" key="3">
    <source>
        <dbReference type="HAMAP-Rule" id="MF_00187"/>
    </source>
</evidence>
<dbReference type="PANTHER" id="PTHR30592:SF1">
    <property type="entry name" value="SULFUR CARRIER PROTEIN FDHD"/>
    <property type="match status" value="1"/>
</dbReference>
<feature type="region of interest" description="Disordered" evidence="4">
    <location>
        <begin position="1"/>
        <end position="23"/>
    </location>
</feature>
<dbReference type="Gene3D" id="3.40.140.10">
    <property type="entry name" value="Cytidine Deaminase, domain 2"/>
    <property type="match status" value="1"/>
</dbReference>
<keyword evidence="2 3" id="KW-0501">Molybdenum cofactor biosynthesis</keyword>
<dbReference type="NCBIfam" id="TIGR00129">
    <property type="entry name" value="fdhD_narQ"/>
    <property type="match status" value="1"/>
</dbReference>
<comment type="caution">
    <text evidence="3">Lacks conserved residue(s) required for the propagation of feature annotation.</text>
</comment>
<dbReference type="Proteomes" id="UP001168613">
    <property type="component" value="Unassembled WGS sequence"/>
</dbReference>
<evidence type="ECO:0000256" key="4">
    <source>
        <dbReference type="SAM" id="MobiDB-lite"/>
    </source>
</evidence>
<protein>
    <recommendedName>
        <fullName evidence="3">Sulfur carrier protein FdhD</fullName>
    </recommendedName>
</protein>
<dbReference type="Pfam" id="PF02634">
    <property type="entry name" value="FdhD-NarQ"/>
    <property type="match status" value="1"/>
</dbReference>
<dbReference type="SUPFAM" id="SSF53927">
    <property type="entry name" value="Cytidine deaminase-like"/>
    <property type="match status" value="1"/>
</dbReference>
<evidence type="ECO:0000313" key="6">
    <source>
        <dbReference type="Proteomes" id="UP001168613"/>
    </source>
</evidence>
<comment type="function">
    <text evidence="3">Required for formate dehydrogenase (FDH) activity. Acts as a sulfur carrier protein that transfers sulfur from IscS to the molybdenum cofactor prior to its insertion into FDH.</text>
</comment>
<comment type="subcellular location">
    <subcellularLocation>
        <location evidence="3">Cytoplasm</location>
    </subcellularLocation>
</comment>
<evidence type="ECO:0000256" key="1">
    <source>
        <dbReference type="ARBA" id="ARBA00022490"/>
    </source>
</evidence>
<gene>
    <name evidence="3 5" type="primary">fdhD</name>
    <name evidence="5" type="ORF">LMS43_04245</name>
</gene>
<dbReference type="InterPro" id="IPR016193">
    <property type="entry name" value="Cytidine_deaminase-like"/>
</dbReference>
<sequence length="291" mass="31841">MTESTAPSYQRSHSTGLVWRQSRPAPDELAPALAEQYDSLAVESPVALEYNGISHSALLASPDNLDDLAYGFSFTEGIIRHADDILDVQLQEGEHGYLLQITIANACMHQLKARRRQLAGRTGCGLCGLESLDEVRRDLPAVRPPQHAPTTQAIFHALDQMRDKQALHLLTGATHAAAWCSLAGEVLIVREDVGRHNALDKLYGHLLRHHIDLQQGMVLISSRASFEMVQKTAAMGIAFLVAVSAPTSFALQLAQELGVMLAAFARHSGFTLYSHPHYLQRDTPLSLPSTV</sequence>
<keyword evidence="1 3" id="KW-0963">Cytoplasm</keyword>
<dbReference type="RefSeq" id="WP_266122195.1">
    <property type="nucleotide sequence ID" value="NZ_JAJHNU010000001.1"/>
</dbReference>
<dbReference type="InterPro" id="IPR003786">
    <property type="entry name" value="FdhD"/>
</dbReference>
<proteinExistence type="inferred from homology"/>
<accession>A0ABT8EH24</accession>
<evidence type="ECO:0000313" key="5">
    <source>
        <dbReference type="EMBL" id="MDN4120497.1"/>
    </source>
</evidence>
<dbReference type="EMBL" id="JAJHNU010000001">
    <property type="protein sequence ID" value="MDN4120497.1"/>
    <property type="molecule type" value="Genomic_DNA"/>
</dbReference>
<organism evidence="5 6">
    <name type="scientific">Alcaligenes endophyticus</name>
    <dbReference type="NCBI Taxonomy" id="1929088"/>
    <lineage>
        <taxon>Bacteria</taxon>
        <taxon>Pseudomonadati</taxon>
        <taxon>Pseudomonadota</taxon>
        <taxon>Betaproteobacteria</taxon>
        <taxon>Burkholderiales</taxon>
        <taxon>Alcaligenaceae</taxon>
        <taxon>Alcaligenes</taxon>
    </lineage>
</organism>
<dbReference type="PIRSF" id="PIRSF015626">
    <property type="entry name" value="FdhD"/>
    <property type="match status" value="1"/>
</dbReference>
<comment type="similarity">
    <text evidence="3">Belongs to the FdhD family.</text>
</comment>
<comment type="caution">
    <text evidence="5">The sequence shown here is derived from an EMBL/GenBank/DDBJ whole genome shotgun (WGS) entry which is preliminary data.</text>
</comment>
<reference evidence="5" key="1">
    <citation type="submission" date="2021-11" db="EMBL/GenBank/DDBJ databases">
        <title>Draft genome sequence of Alcaligenes endophyticus type strain CCUG 75668T.</title>
        <authorList>
            <person name="Salva-Serra F."/>
            <person name="Duran R.E."/>
            <person name="Seeger M."/>
            <person name="Moore E.R.B."/>
            <person name="Jaen-Luchoro D."/>
        </authorList>
    </citation>
    <scope>NUCLEOTIDE SEQUENCE</scope>
    <source>
        <strain evidence="5">CCUG 75668</strain>
    </source>
</reference>
<keyword evidence="6" id="KW-1185">Reference proteome</keyword>
<name>A0ABT8EH24_9BURK</name>
<feature type="active site" description="Cysteine persulfide intermediate" evidence="3">
    <location>
        <position position="124"/>
    </location>
</feature>